<gene>
    <name evidence="2" type="ORF">BCV70DRAFT_88726</name>
</gene>
<dbReference type="Proteomes" id="UP000246740">
    <property type="component" value="Unassembled WGS sequence"/>
</dbReference>
<dbReference type="AlphaFoldDB" id="A0A317XT27"/>
<feature type="transmembrane region" description="Helical" evidence="1">
    <location>
        <begin position="30"/>
        <end position="50"/>
    </location>
</feature>
<protein>
    <submittedName>
        <fullName evidence="2">Uncharacterized protein</fullName>
    </submittedName>
</protein>
<keyword evidence="1" id="KW-0472">Membrane</keyword>
<feature type="transmembrane region" description="Helical" evidence="1">
    <location>
        <begin position="57"/>
        <end position="76"/>
    </location>
</feature>
<keyword evidence="1" id="KW-0812">Transmembrane</keyword>
<evidence type="ECO:0000256" key="1">
    <source>
        <dbReference type="SAM" id="Phobius"/>
    </source>
</evidence>
<keyword evidence="3" id="KW-1185">Reference proteome</keyword>
<name>A0A317XT27_9BASI</name>
<accession>A0A317XT27</accession>
<proteinExistence type="predicted"/>
<sequence>MLSSPSPLFLALSSLIWVRGYRRTFCTLVISAFCILLCLSFNILSLVAFVCNSPSALVILHPVLVWVCACVCVPLVRCYCTRLGLSSVPGSNPAWCEVIRRVW</sequence>
<organism evidence="2 3">
    <name type="scientific">Testicularia cyperi</name>
    <dbReference type="NCBI Taxonomy" id="1882483"/>
    <lineage>
        <taxon>Eukaryota</taxon>
        <taxon>Fungi</taxon>
        <taxon>Dikarya</taxon>
        <taxon>Basidiomycota</taxon>
        <taxon>Ustilaginomycotina</taxon>
        <taxon>Ustilaginomycetes</taxon>
        <taxon>Ustilaginales</taxon>
        <taxon>Anthracoideaceae</taxon>
        <taxon>Testicularia</taxon>
    </lineage>
</organism>
<reference evidence="2 3" key="1">
    <citation type="journal article" date="2018" name="Mol. Biol. Evol.">
        <title>Broad Genomic Sampling Reveals a Smut Pathogenic Ancestry of the Fungal Clade Ustilaginomycotina.</title>
        <authorList>
            <person name="Kijpornyongpan T."/>
            <person name="Mondo S.J."/>
            <person name="Barry K."/>
            <person name="Sandor L."/>
            <person name="Lee J."/>
            <person name="Lipzen A."/>
            <person name="Pangilinan J."/>
            <person name="LaButti K."/>
            <person name="Hainaut M."/>
            <person name="Henrissat B."/>
            <person name="Grigoriev I.V."/>
            <person name="Spatafora J.W."/>
            <person name="Aime M.C."/>
        </authorList>
    </citation>
    <scope>NUCLEOTIDE SEQUENCE [LARGE SCALE GENOMIC DNA]</scope>
    <source>
        <strain evidence="2 3">MCA 3645</strain>
    </source>
</reference>
<evidence type="ECO:0000313" key="2">
    <source>
        <dbReference type="EMBL" id="PWZ01040.1"/>
    </source>
</evidence>
<keyword evidence="1" id="KW-1133">Transmembrane helix</keyword>
<dbReference type="InParanoid" id="A0A317XT27"/>
<evidence type="ECO:0000313" key="3">
    <source>
        <dbReference type="Proteomes" id="UP000246740"/>
    </source>
</evidence>
<dbReference type="EMBL" id="KZ819191">
    <property type="protein sequence ID" value="PWZ01040.1"/>
    <property type="molecule type" value="Genomic_DNA"/>
</dbReference>